<evidence type="ECO:0000313" key="4">
    <source>
        <dbReference type="Proteomes" id="UP000023152"/>
    </source>
</evidence>
<dbReference type="AlphaFoldDB" id="X6NU78"/>
<dbReference type="OrthoDB" id="1723809at2759"/>
<feature type="transmembrane region" description="Helical" evidence="2">
    <location>
        <begin position="388"/>
        <end position="405"/>
    </location>
</feature>
<dbReference type="Gene3D" id="4.10.800.20">
    <property type="match status" value="1"/>
</dbReference>
<proteinExistence type="inferred from homology"/>
<dbReference type="GO" id="GO:0005829">
    <property type="term" value="C:cytosol"/>
    <property type="evidence" value="ECO:0007669"/>
    <property type="project" value="TreeGrafter"/>
</dbReference>
<protein>
    <submittedName>
        <fullName evidence="3">Uncharacterized protein</fullName>
    </submittedName>
</protein>
<comment type="similarity">
    <text evidence="1">Belongs to the metallo-dependent hydrolases superfamily. Adenosine and AMP deaminases family.</text>
</comment>
<keyword evidence="2" id="KW-0472">Membrane</keyword>
<sequence length="420" mass="50255">MDIKMKGALKSDVQLDEVTENLPESLLHEWTAKFKHGTAHVLNMATQEPELKFEEIPTFSEFLQDVNDSTHWTHTYVQHTYTLHTPHSTPHIKKCFIYILLFKKWISLLLMGEMKGYRRLQMLEARFDMHLLLNDEIELKECRQVPYRDLYNIRKVDNHIDATCSLYFWTNFDLFVSIKFIYLFIFFLEKHLLSFMRDKLRKEPDTVVTKDENGKSHTLKEVFDNIGISPDDLSITLLDVLSGEKNTRHKTEYAQIKQNLSFFFFLPKCYTRVFFLKCCFPFFIFLEVDNVIKGRYFAELTQEVFADLDWSKYTKLESRLSIYGTKSEEWQMLAEWICQYKLQSEHVRWVIQIPRLYHVYRSRGLLQSFGQMLENIFLPLFQVTIDPSSNPAVCFFFFPIIIIMINNEKNKYIMWYYACK</sequence>
<dbReference type="EMBL" id="ASPP01005985">
    <property type="protein sequence ID" value="ETO29566.1"/>
    <property type="molecule type" value="Genomic_DNA"/>
</dbReference>
<evidence type="ECO:0000256" key="1">
    <source>
        <dbReference type="ARBA" id="ARBA00006676"/>
    </source>
</evidence>
<dbReference type="InterPro" id="IPR032466">
    <property type="entry name" value="Metal_Hydrolase"/>
</dbReference>
<dbReference type="PANTHER" id="PTHR11359">
    <property type="entry name" value="AMP DEAMINASE"/>
    <property type="match status" value="1"/>
</dbReference>
<dbReference type="Gene3D" id="3.20.20.140">
    <property type="entry name" value="Metal-dependent hydrolases"/>
    <property type="match status" value="2"/>
</dbReference>
<evidence type="ECO:0000313" key="3">
    <source>
        <dbReference type="EMBL" id="ETO29566.1"/>
    </source>
</evidence>
<dbReference type="InterPro" id="IPR006329">
    <property type="entry name" value="AMPD"/>
</dbReference>
<dbReference type="PANTHER" id="PTHR11359:SF0">
    <property type="entry name" value="AMP DEAMINASE"/>
    <property type="match status" value="1"/>
</dbReference>
<accession>X6NU78</accession>
<keyword evidence="2" id="KW-1133">Transmembrane helix</keyword>
<dbReference type="GO" id="GO:0003876">
    <property type="term" value="F:AMP deaminase activity"/>
    <property type="evidence" value="ECO:0007669"/>
    <property type="project" value="InterPro"/>
</dbReference>
<name>X6NU78_RETFI</name>
<feature type="transmembrane region" description="Helical" evidence="2">
    <location>
        <begin position="166"/>
        <end position="188"/>
    </location>
</feature>
<dbReference type="SUPFAM" id="SSF51556">
    <property type="entry name" value="Metallo-dependent hydrolases"/>
    <property type="match status" value="1"/>
</dbReference>
<dbReference type="Pfam" id="PF19326">
    <property type="entry name" value="AMP_deaminase"/>
    <property type="match status" value="2"/>
</dbReference>
<dbReference type="GO" id="GO:0046033">
    <property type="term" value="P:AMP metabolic process"/>
    <property type="evidence" value="ECO:0007669"/>
    <property type="project" value="TreeGrafter"/>
</dbReference>
<organism evidence="3 4">
    <name type="scientific">Reticulomyxa filosa</name>
    <dbReference type="NCBI Taxonomy" id="46433"/>
    <lineage>
        <taxon>Eukaryota</taxon>
        <taxon>Sar</taxon>
        <taxon>Rhizaria</taxon>
        <taxon>Retaria</taxon>
        <taxon>Foraminifera</taxon>
        <taxon>Monothalamids</taxon>
        <taxon>Reticulomyxidae</taxon>
        <taxon>Reticulomyxa</taxon>
    </lineage>
</organism>
<gene>
    <name evidence="3" type="ORF">RFI_07558</name>
</gene>
<dbReference type="Proteomes" id="UP000023152">
    <property type="component" value="Unassembled WGS sequence"/>
</dbReference>
<comment type="caution">
    <text evidence="3">The sequence shown here is derived from an EMBL/GenBank/DDBJ whole genome shotgun (WGS) entry which is preliminary data.</text>
</comment>
<evidence type="ECO:0000256" key="2">
    <source>
        <dbReference type="SAM" id="Phobius"/>
    </source>
</evidence>
<dbReference type="GO" id="GO:0032264">
    <property type="term" value="P:IMP salvage"/>
    <property type="evidence" value="ECO:0007669"/>
    <property type="project" value="InterPro"/>
</dbReference>
<keyword evidence="2" id="KW-0812">Transmembrane</keyword>
<keyword evidence="4" id="KW-1185">Reference proteome</keyword>
<reference evidence="3 4" key="1">
    <citation type="journal article" date="2013" name="Curr. Biol.">
        <title>The Genome of the Foraminiferan Reticulomyxa filosa.</title>
        <authorList>
            <person name="Glockner G."/>
            <person name="Hulsmann N."/>
            <person name="Schleicher M."/>
            <person name="Noegel A.A."/>
            <person name="Eichinger L."/>
            <person name="Gallinger C."/>
            <person name="Pawlowski J."/>
            <person name="Sierra R."/>
            <person name="Euteneuer U."/>
            <person name="Pillet L."/>
            <person name="Moustafa A."/>
            <person name="Platzer M."/>
            <person name="Groth M."/>
            <person name="Szafranski K."/>
            <person name="Schliwa M."/>
        </authorList>
    </citation>
    <scope>NUCLEOTIDE SEQUENCE [LARGE SCALE GENOMIC DNA]</scope>
</reference>